<keyword evidence="4" id="KW-0808">Transferase</keyword>
<dbReference type="SMART" id="SM00387">
    <property type="entry name" value="HATPase_c"/>
    <property type="match status" value="1"/>
</dbReference>
<comment type="catalytic activity">
    <reaction evidence="1">
        <text>ATP + protein L-histidine = ADP + protein N-phospho-L-histidine.</text>
        <dbReference type="EC" id="2.7.13.3"/>
    </reaction>
</comment>
<feature type="transmembrane region" description="Helical" evidence="8">
    <location>
        <begin position="269"/>
        <end position="287"/>
    </location>
</feature>
<dbReference type="PANTHER" id="PTHR43711">
    <property type="entry name" value="TWO-COMPONENT HISTIDINE KINASE"/>
    <property type="match status" value="1"/>
</dbReference>
<dbReference type="InterPro" id="IPR003594">
    <property type="entry name" value="HATPase_dom"/>
</dbReference>
<dbReference type="InterPro" id="IPR036097">
    <property type="entry name" value="HisK_dim/P_sf"/>
</dbReference>
<evidence type="ECO:0000256" key="1">
    <source>
        <dbReference type="ARBA" id="ARBA00000085"/>
    </source>
</evidence>
<feature type="domain" description="Histidine kinase" evidence="10">
    <location>
        <begin position="450"/>
        <end position="666"/>
    </location>
</feature>
<keyword evidence="5 11" id="KW-0418">Kinase</keyword>
<dbReference type="PANTHER" id="PTHR43711:SF26">
    <property type="entry name" value="SENSOR HISTIDINE KINASE RCSC"/>
    <property type="match status" value="1"/>
</dbReference>
<dbReference type="EC" id="2.7.13.3" evidence="2"/>
<dbReference type="Pfam" id="PF07696">
    <property type="entry name" value="7TMR-DISMED2"/>
    <property type="match status" value="1"/>
</dbReference>
<evidence type="ECO:0000313" key="11">
    <source>
        <dbReference type="EMBL" id="MBS2099225.1"/>
    </source>
</evidence>
<dbReference type="GO" id="GO:0016301">
    <property type="term" value="F:kinase activity"/>
    <property type="evidence" value="ECO:0007669"/>
    <property type="project" value="UniProtKB-KW"/>
</dbReference>
<feature type="signal peptide" evidence="9">
    <location>
        <begin position="1"/>
        <end position="17"/>
    </location>
</feature>
<dbReference type="Gene3D" id="2.60.40.2380">
    <property type="match status" value="1"/>
</dbReference>
<keyword evidence="8" id="KW-0812">Transmembrane</keyword>
<dbReference type="CDD" id="cd00082">
    <property type="entry name" value="HisKA"/>
    <property type="match status" value="1"/>
</dbReference>
<dbReference type="InterPro" id="IPR003661">
    <property type="entry name" value="HisK_dim/P_dom"/>
</dbReference>
<feature type="transmembrane region" description="Helical" evidence="8">
    <location>
        <begin position="322"/>
        <end position="344"/>
    </location>
</feature>
<feature type="transmembrane region" description="Helical" evidence="8">
    <location>
        <begin position="174"/>
        <end position="196"/>
    </location>
</feature>
<dbReference type="Gene3D" id="1.10.287.130">
    <property type="match status" value="1"/>
</dbReference>
<keyword evidence="7" id="KW-0175">Coiled coil</keyword>
<dbReference type="CDD" id="cd00075">
    <property type="entry name" value="HATPase"/>
    <property type="match status" value="1"/>
</dbReference>
<gene>
    <name evidence="11" type="ORF">KEM10_13110</name>
</gene>
<dbReference type="InterPro" id="IPR011622">
    <property type="entry name" value="7TMR_DISM_rcpt_extracell_dom2"/>
</dbReference>
<keyword evidence="8" id="KW-0472">Membrane</keyword>
<dbReference type="PRINTS" id="PR00344">
    <property type="entry name" value="BCTRLSENSOR"/>
</dbReference>
<reference evidence="11 12" key="1">
    <citation type="journal article" date="2015" name="Int. J. Syst. Evol. Microbiol.">
        <title>Carboxylicivirga linearis sp. nov., isolated from a sea cucumber culture pond.</title>
        <authorList>
            <person name="Wang F.Q."/>
            <person name="Zhou Y.X."/>
            <person name="Lin X.Z."/>
            <person name="Chen G.J."/>
            <person name="Du Z.J."/>
        </authorList>
    </citation>
    <scope>NUCLEOTIDE SEQUENCE [LARGE SCALE GENOMIC DNA]</scope>
    <source>
        <strain evidence="11 12">FB218</strain>
    </source>
</reference>
<feature type="coiled-coil region" evidence="7">
    <location>
        <begin position="395"/>
        <end position="443"/>
    </location>
</feature>
<evidence type="ECO:0000256" key="2">
    <source>
        <dbReference type="ARBA" id="ARBA00012438"/>
    </source>
</evidence>
<keyword evidence="9" id="KW-0732">Signal</keyword>
<keyword evidence="8" id="KW-1133">Transmembrane helix</keyword>
<comment type="caution">
    <text evidence="11">The sequence shown here is derived from an EMBL/GenBank/DDBJ whole genome shotgun (WGS) entry which is preliminary data.</text>
</comment>
<feature type="transmembrane region" description="Helical" evidence="8">
    <location>
        <begin position="350"/>
        <end position="372"/>
    </location>
</feature>
<protein>
    <recommendedName>
        <fullName evidence="2">histidine kinase</fullName>
        <ecNumber evidence="2">2.7.13.3</ecNumber>
    </recommendedName>
</protein>
<feature type="transmembrane region" description="Helical" evidence="8">
    <location>
        <begin position="203"/>
        <end position="229"/>
    </location>
</feature>
<evidence type="ECO:0000259" key="10">
    <source>
        <dbReference type="PROSITE" id="PS50109"/>
    </source>
</evidence>
<evidence type="ECO:0000256" key="9">
    <source>
        <dbReference type="SAM" id="SignalP"/>
    </source>
</evidence>
<dbReference type="Pfam" id="PF02518">
    <property type="entry name" value="HATPase_c"/>
    <property type="match status" value="1"/>
</dbReference>
<dbReference type="PROSITE" id="PS50109">
    <property type="entry name" value="HIS_KIN"/>
    <property type="match status" value="1"/>
</dbReference>
<evidence type="ECO:0000256" key="7">
    <source>
        <dbReference type="SAM" id="Coils"/>
    </source>
</evidence>
<keyword evidence="6" id="KW-0902">Two-component regulatory system</keyword>
<dbReference type="SMART" id="SM00388">
    <property type="entry name" value="HisKA"/>
    <property type="match status" value="1"/>
</dbReference>
<organism evidence="11 12">
    <name type="scientific">Carboxylicivirga linearis</name>
    <dbReference type="NCBI Taxonomy" id="1628157"/>
    <lineage>
        <taxon>Bacteria</taxon>
        <taxon>Pseudomonadati</taxon>
        <taxon>Bacteroidota</taxon>
        <taxon>Bacteroidia</taxon>
        <taxon>Marinilabiliales</taxon>
        <taxon>Marinilabiliaceae</taxon>
        <taxon>Carboxylicivirga</taxon>
    </lineage>
</organism>
<dbReference type="Proteomes" id="UP000708576">
    <property type="component" value="Unassembled WGS sequence"/>
</dbReference>
<dbReference type="EMBL" id="JAGUCO010000009">
    <property type="protein sequence ID" value="MBS2099225.1"/>
    <property type="molecule type" value="Genomic_DNA"/>
</dbReference>
<feature type="transmembrane region" description="Helical" evidence="8">
    <location>
        <begin position="235"/>
        <end position="257"/>
    </location>
</feature>
<dbReference type="InterPro" id="IPR004358">
    <property type="entry name" value="Sig_transdc_His_kin-like_C"/>
</dbReference>
<sequence>MKKLLLFLFIIPLIAHGQEIVWDGSIDQLPIGSMVEILEDPSQSLSLEQVTSEEVKRQFKTSSQNILSLGYTESHFWLHVAINNVTNHNTILELAQAGLPLANLYYTLNDSIAELVKAGYQIPVHNKSYHSSYQAFALPPGKTECYIRLVSNSEPIPVNLYSEKAFEKASTAKVMGYGIYLGLMIFVVLNNFFLFISLRRKLFLFYSLLVLIYISYSAAVIDGFIVYFIPHVNLLFFYTTIPAIGIVMQTSYCLVFLKAKSYVPKVNKIVIGIVIYFAIWMLIKFFLPLPLVLIVNTINALLSFFIMSMVGIMVGKKGNKMGYYFAIAYFIYFLLVVMQAIYINTGRPEYIGGLSFVAYATLFEAFILSFLLSRRFRWERKEIETEKFEAQQKVIEKTLENKKIIQNQNLELEKEVAERTKQLKEINEELLATNEQLIDLNREKDGLMHVVAHDLRSPLSTIINFVELIEHEAPNSDAQKEHLRVIDHVVQDGMYLIDDLLDLHSFNSGNAKARLELINIEEYMNSWLKKFDKELNKKNQTAQLTFGITNSEFTTDPFLLTRILNNLLSNAIKFSDKEKNIDIHVTETANDFSFAVKDEGPGISPEDQEKMFKLFQKLSARPTNGERSNGLGLSIVQALTNKLGGKVKVNSQSGKGAEFIIQLPKT</sequence>
<evidence type="ECO:0000256" key="5">
    <source>
        <dbReference type="ARBA" id="ARBA00022777"/>
    </source>
</evidence>
<dbReference type="InterPro" id="IPR011623">
    <property type="entry name" value="7TMR_DISM_rcpt_extracell_dom1"/>
</dbReference>
<feature type="chain" id="PRO_5046937306" description="histidine kinase" evidence="9">
    <location>
        <begin position="18"/>
        <end position="666"/>
    </location>
</feature>
<dbReference type="InterPro" id="IPR036890">
    <property type="entry name" value="HATPase_C_sf"/>
</dbReference>
<keyword evidence="3" id="KW-0597">Phosphoprotein</keyword>
<evidence type="ECO:0000256" key="8">
    <source>
        <dbReference type="SAM" id="Phobius"/>
    </source>
</evidence>
<accession>A0ABS5JWD5</accession>
<dbReference type="Gene3D" id="3.30.565.10">
    <property type="entry name" value="Histidine kinase-like ATPase, C-terminal domain"/>
    <property type="match status" value="1"/>
</dbReference>
<dbReference type="RefSeq" id="WP_212216470.1">
    <property type="nucleotide sequence ID" value="NZ_JAGUCO010000009.1"/>
</dbReference>
<keyword evidence="12" id="KW-1185">Reference proteome</keyword>
<proteinExistence type="predicted"/>
<dbReference type="InterPro" id="IPR005467">
    <property type="entry name" value="His_kinase_dom"/>
</dbReference>
<dbReference type="SUPFAM" id="SSF55874">
    <property type="entry name" value="ATPase domain of HSP90 chaperone/DNA topoisomerase II/histidine kinase"/>
    <property type="match status" value="1"/>
</dbReference>
<dbReference type="Pfam" id="PF07695">
    <property type="entry name" value="7TMR-DISM_7TM"/>
    <property type="match status" value="1"/>
</dbReference>
<evidence type="ECO:0000313" key="12">
    <source>
        <dbReference type="Proteomes" id="UP000708576"/>
    </source>
</evidence>
<dbReference type="InterPro" id="IPR050736">
    <property type="entry name" value="Sensor_HK_Regulatory"/>
</dbReference>
<feature type="transmembrane region" description="Helical" evidence="8">
    <location>
        <begin position="293"/>
        <end position="315"/>
    </location>
</feature>
<dbReference type="SUPFAM" id="SSF47384">
    <property type="entry name" value="Homodimeric domain of signal transducing histidine kinase"/>
    <property type="match status" value="1"/>
</dbReference>
<dbReference type="Pfam" id="PF00512">
    <property type="entry name" value="HisKA"/>
    <property type="match status" value="1"/>
</dbReference>
<name>A0ABS5JWD5_9BACT</name>
<evidence type="ECO:0000256" key="4">
    <source>
        <dbReference type="ARBA" id="ARBA00022679"/>
    </source>
</evidence>
<evidence type="ECO:0000256" key="6">
    <source>
        <dbReference type="ARBA" id="ARBA00023012"/>
    </source>
</evidence>
<evidence type="ECO:0000256" key="3">
    <source>
        <dbReference type="ARBA" id="ARBA00022553"/>
    </source>
</evidence>